<name>A0AAF0Y4J3_9TREE</name>
<reference evidence="2" key="1">
    <citation type="submission" date="2023-10" db="EMBL/GenBank/DDBJ databases">
        <authorList>
            <person name="Noh H."/>
        </authorList>
    </citation>
    <scope>NUCLEOTIDE SEQUENCE</scope>
    <source>
        <strain evidence="2">DUCC4014</strain>
    </source>
</reference>
<feature type="compositionally biased region" description="Low complexity" evidence="1">
    <location>
        <begin position="194"/>
        <end position="239"/>
    </location>
</feature>
<sequence>MPRAHDDWDDNAPATHNGGNAPNQHHGHRTSRQQGGDNASHQHGVNRTTHQNGVNHPSRKHGNRASPQNGIDTSHHGGGHHRNGVSHQTGGNASNQPLNGDAPLEEGGRRHRRGCRHRRVSRRDDDNDNDDDRYEALAAGGGRRDYDSDRRTGRDGGHDRRNTRSRSPARHNPVKHEDRHDHDGSNGHFGPQYNSPAPQSNNAAPQSNNAAPQSNNAAPQSNNAAPQSNNAAPQSNNPAPKTTFGMACYDNEHRHHITAIFLERMFFEYWRSNPVRASEIIEEELPANTRVSYGHLWYPNEDPNRRLDDNDFFPCIGRRQIPGVNGYYYDHLIGPTTREFLFRRFLRVNPRRAADLLSVISPNRTPLNHHQSTSGQQPAVGGNVARPLATSNIQTDRYEPEIVQCVREDERRRALQIGGGSVAGEDKIGTGLAGQNGHNAA</sequence>
<feature type="compositionally biased region" description="Polar residues" evidence="1">
    <location>
        <begin position="363"/>
        <end position="377"/>
    </location>
</feature>
<feature type="compositionally biased region" description="Polar residues" evidence="1">
    <location>
        <begin position="32"/>
        <end position="55"/>
    </location>
</feature>
<feature type="region of interest" description="Disordered" evidence="1">
    <location>
        <begin position="363"/>
        <end position="383"/>
    </location>
</feature>
<gene>
    <name evidence="2" type="ORF">LOC62_01G001502</name>
</gene>
<dbReference type="GeneID" id="87804757"/>
<feature type="compositionally biased region" description="Basic and acidic residues" evidence="1">
    <location>
        <begin position="142"/>
        <end position="162"/>
    </location>
</feature>
<dbReference type="AlphaFoldDB" id="A0AAF0Y4J3"/>
<protein>
    <submittedName>
        <fullName evidence="2">Uncharacterized protein</fullName>
    </submittedName>
</protein>
<dbReference type="RefSeq" id="XP_062623981.1">
    <property type="nucleotide sequence ID" value="XM_062767997.1"/>
</dbReference>
<proteinExistence type="predicted"/>
<feature type="compositionally biased region" description="Basic residues" evidence="1">
    <location>
        <begin position="163"/>
        <end position="173"/>
    </location>
</feature>
<feature type="compositionally biased region" description="Basic and acidic residues" evidence="1">
    <location>
        <begin position="174"/>
        <end position="185"/>
    </location>
</feature>
<feature type="region of interest" description="Disordered" evidence="1">
    <location>
        <begin position="1"/>
        <end position="239"/>
    </location>
</feature>
<keyword evidence="3" id="KW-1185">Reference proteome</keyword>
<organism evidence="2 3">
    <name type="scientific">Vanrija pseudolonga</name>
    <dbReference type="NCBI Taxonomy" id="143232"/>
    <lineage>
        <taxon>Eukaryota</taxon>
        <taxon>Fungi</taxon>
        <taxon>Dikarya</taxon>
        <taxon>Basidiomycota</taxon>
        <taxon>Agaricomycotina</taxon>
        <taxon>Tremellomycetes</taxon>
        <taxon>Trichosporonales</taxon>
        <taxon>Trichosporonaceae</taxon>
        <taxon>Vanrija</taxon>
    </lineage>
</organism>
<dbReference type="Proteomes" id="UP000827549">
    <property type="component" value="Chromosome 1"/>
</dbReference>
<dbReference type="EMBL" id="CP086714">
    <property type="protein sequence ID" value="WOO77949.1"/>
    <property type="molecule type" value="Genomic_DNA"/>
</dbReference>
<feature type="compositionally biased region" description="Basic residues" evidence="1">
    <location>
        <begin position="109"/>
        <end position="121"/>
    </location>
</feature>
<evidence type="ECO:0000256" key="1">
    <source>
        <dbReference type="SAM" id="MobiDB-lite"/>
    </source>
</evidence>
<evidence type="ECO:0000313" key="3">
    <source>
        <dbReference type="Proteomes" id="UP000827549"/>
    </source>
</evidence>
<feature type="compositionally biased region" description="Polar residues" evidence="1">
    <location>
        <begin position="85"/>
        <end position="98"/>
    </location>
</feature>
<accession>A0AAF0Y4J3</accession>
<evidence type="ECO:0000313" key="2">
    <source>
        <dbReference type="EMBL" id="WOO77949.1"/>
    </source>
</evidence>